<organism evidence="1 2">
    <name type="scientific">Xylophilus rhododendri</name>
    <dbReference type="NCBI Taxonomy" id="2697032"/>
    <lineage>
        <taxon>Bacteria</taxon>
        <taxon>Pseudomonadati</taxon>
        <taxon>Pseudomonadota</taxon>
        <taxon>Betaproteobacteria</taxon>
        <taxon>Burkholderiales</taxon>
        <taxon>Xylophilus</taxon>
    </lineage>
</organism>
<protein>
    <submittedName>
        <fullName evidence="1">Uncharacterized protein</fullName>
    </submittedName>
</protein>
<dbReference type="Proteomes" id="UP000464787">
    <property type="component" value="Chromosome"/>
</dbReference>
<dbReference type="RefSeq" id="WP_160553145.1">
    <property type="nucleotide sequence ID" value="NZ_CP047650.1"/>
</dbReference>
<keyword evidence="2" id="KW-1185">Reference proteome</keyword>
<gene>
    <name evidence="1" type="ORF">GT347_15915</name>
</gene>
<proteinExistence type="predicted"/>
<sequence>MIDFRSVFLPYCVLRLMDGNHVVLNRNEAPAGLTVEGGVKMEDHPVRVRLQDLRPESIAAASVDGSGDAARILLYDDNSIPTDSAEHWAAYGRRLQALAALGLEAVREGDPEFVVVPDFPVFKARAR</sequence>
<dbReference type="KEGG" id="xyk:GT347_15915"/>
<evidence type="ECO:0000313" key="2">
    <source>
        <dbReference type="Proteomes" id="UP000464787"/>
    </source>
</evidence>
<accession>A0A857J8I6</accession>
<name>A0A857J8I6_9BURK</name>
<reference evidence="1 2" key="1">
    <citation type="submission" date="2020-01" db="EMBL/GenBank/DDBJ databases">
        <title>Genome sequencing of strain KACC 21265.</title>
        <authorList>
            <person name="Heo J."/>
            <person name="Kim S.-J."/>
            <person name="Kim J.-S."/>
            <person name="Hong S.-B."/>
            <person name="Kwon S.-W."/>
        </authorList>
    </citation>
    <scope>NUCLEOTIDE SEQUENCE [LARGE SCALE GENOMIC DNA]</scope>
    <source>
        <strain evidence="1 2">KACC 21265</strain>
    </source>
</reference>
<evidence type="ECO:0000313" key="1">
    <source>
        <dbReference type="EMBL" id="QHI99332.1"/>
    </source>
</evidence>
<dbReference type="EMBL" id="CP047650">
    <property type="protein sequence ID" value="QHI99332.1"/>
    <property type="molecule type" value="Genomic_DNA"/>
</dbReference>
<dbReference type="AlphaFoldDB" id="A0A857J8I6"/>